<feature type="compositionally biased region" description="Polar residues" evidence="1">
    <location>
        <begin position="1"/>
        <end position="10"/>
    </location>
</feature>
<dbReference type="PANTHER" id="PTHR35117">
    <property type="entry name" value="MYOSIN-M HEAVY PROTEIN"/>
    <property type="match status" value="1"/>
</dbReference>
<name>A0A0K9PU72_ZOSMR</name>
<protein>
    <recommendedName>
        <fullName evidence="4">LisH domain-containing protein</fullName>
    </recommendedName>
</protein>
<evidence type="ECO:0000313" key="3">
    <source>
        <dbReference type="Proteomes" id="UP000036987"/>
    </source>
</evidence>
<dbReference type="OMA" id="DLDCEGI"/>
<dbReference type="AlphaFoldDB" id="A0A0K9PU72"/>
<feature type="region of interest" description="Disordered" evidence="1">
    <location>
        <begin position="159"/>
        <end position="187"/>
    </location>
</feature>
<evidence type="ECO:0008006" key="4">
    <source>
        <dbReference type="Google" id="ProtNLM"/>
    </source>
</evidence>
<dbReference type="Proteomes" id="UP000036987">
    <property type="component" value="Unassembled WGS sequence"/>
</dbReference>
<keyword evidence="3" id="KW-1185">Reference proteome</keyword>
<feature type="region of interest" description="Disordered" evidence="1">
    <location>
        <begin position="1"/>
        <end position="21"/>
    </location>
</feature>
<dbReference type="PANTHER" id="PTHR35117:SF1">
    <property type="entry name" value="MYOSIN-M HEAVY PROTEIN"/>
    <property type="match status" value="1"/>
</dbReference>
<feature type="region of interest" description="Disordered" evidence="1">
    <location>
        <begin position="309"/>
        <end position="330"/>
    </location>
</feature>
<evidence type="ECO:0000313" key="2">
    <source>
        <dbReference type="EMBL" id="KMZ72504.1"/>
    </source>
</evidence>
<organism evidence="2 3">
    <name type="scientific">Zostera marina</name>
    <name type="common">Eelgrass</name>
    <dbReference type="NCBI Taxonomy" id="29655"/>
    <lineage>
        <taxon>Eukaryota</taxon>
        <taxon>Viridiplantae</taxon>
        <taxon>Streptophyta</taxon>
        <taxon>Embryophyta</taxon>
        <taxon>Tracheophyta</taxon>
        <taxon>Spermatophyta</taxon>
        <taxon>Magnoliopsida</taxon>
        <taxon>Liliopsida</taxon>
        <taxon>Zosteraceae</taxon>
        <taxon>Zostera</taxon>
    </lineage>
</organism>
<dbReference type="EMBL" id="LFYR01000625">
    <property type="protein sequence ID" value="KMZ72504.1"/>
    <property type="molecule type" value="Genomic_DNA"/>
</dbReference>
<evidence type="ECO:0000256" key="1">
    <source>
        <dbReference type="SAM" id="MobiDB-lite"/>
    </source>
</evidence>
<comment type="caution">
    <text evidence="2">The sequence shown here is derived from an EMBL/GenBank/DDBJ whole genome shotgun (WGS) entry which is preliminary data.</text>
</comment>
<accession>A0A0K9PU72</accession>
<proteinExistence type="predicted"/>
<sequence length="457" mass="50728">MRKGNNGNVNTPPPRPGKGKLTPIQIAYLVDRYLLDNNYTKTLSSFRAEASPLFSKTKGKGVPKGLLALQDILDDYIILKEQKVRVDLEKRKSDVLVQRIQDCLHVYHSDSDLHSFPNLLYPTSTNPNNTISPITGDNRILTQSMSSASVRKSVVSLIPEPGSTNAKSRTKRKVSTSDPLTKPAPKRLNAGIITTGGVQLPLQVSSYTNTNTDNNTSITEVSTKINSCQKKLFKQPPETPVKLSSPNTPPQELPFYQSEKSQSSMDCSHQKSQYTNAKNIPSTCSVTSSKQVIVISPYKKAGYYSVERRHHHVASTPPMKSSPNKVGKREHVKSRLDFDSSEFLPPTTSNTENDPIQKLENDDIFGDDDLLQICDDFSFSEFLDFDLDCLPCQPSSSSSTDLINWSNYETGNGFEQTNQDETNIQKINGTLSSESSIKTVTTKCMAIMSPVKNHMRI</sequence>
<dbReference type="OrthoDB" id="1939654at2759"/>
<reference evidence="3" key="1">
    <citation type="journal article" date="2016" name="Nature">
        <title>The genome of the seagrass Zostera marina reveals angiosperm adaptation to the sea.</title>
        <authorList>
            <person name="Olsen J.L."/>
            <person name="Rouze P."/>
            <person name="Verhelst B."/>
            <person name="Lin Y.-C."/>
            <person name="Bayer T."/>
            <person name="Collen J."/>
            <person name="Dattolo E."/>
            <person name="De Paoli E."/>
            <person name="Dittami S."/>
            <person name="Maumus F."/>
            <person name="Michel G."/>
            <person name="Kersting A."/>
            <person name="Lauritano C."/>
            <person name="Lohaus R."/>
            <person name="Toepel M."/>
            <person name="Tonon T."/>
            <person name="Vanneste K."/>
            <person name="Amirebrahimi M."/>
            <person name="Brakel J."/>
            <person name="Bostroem C."/>
            <person name="Chovatia M."/>
            <person name="Grimwood J."/>
            <person name="Jenkins J.W."/>
            <person name="Jueterbock A."/>
            <person name="Mraz A."/>
            <person name="Stam W.T."/>
            <person name="Tice H."/>
            <person name="Bornberg-Bauer E."/>
            <person name="Green P.J."/>
            <person name="Pearson G.A."/>
            <person name="Procaccini G."/>
            <person name="Duarte C.M."/>
            <person name="Schmutz J."/>
            <person name="Reusch T.B.H."/>
            <person name="Van de Peer Y."/>
        </authorList>
    </citation>
    <scope>NUCLEOTIDE SEQUENCE [LARGE SCALE GENOMIC DNA]</scope>
    <source>
        <strain evidence="3">cv. Finnish</strain>
    </source>
</reference>
<gene>
    <name evidence="2" type="ORF">ZOSMA_162G00250</name>
</gene>